<reference evidence="1 2" key="1">
    <citation type="submission" date="2018-06" db="EMBL/GenBank/DDBJ databases">
        <title>Genomic Encyclopedia of Archaeal and Bacterial Type Strains, Phase II (KMG-II): from individual species to whole genera.</title>
        <authorList>
            <person name="Goeker M."/>
        </authorList>
    </citation>
    <scope>NUCLEOTIDE SEQUENCE [LARGE SCALE GENOMIC DNA]</scope>
    <source>
        <strain evidence="1 2">DSM 25663</strain>
    </source>
</reference>
<gene>
    <name evidence="1" type="ORF">CLV55_103135</name>
</gene>
<evidence type="ECO:0000313" key="1">
    <source>
        <dbReference type="EMBL" id="RAR73816.1"/>
    </source>
</evidence>
<name>A0A328YUT4_9FLAO</name>
<sequence length="40" mass="4887">MEIFLSHNDYDNHQKEQLKSFIESLNDNSIVKDRNFFQNK</sequence>
<dbReference type="Proteomes" id="UP000248840">
    <property type="component" value="Unassembled WGS sequence"/>
</dbReference>
<dbReference type="AlphaFoldDB" id="A0A328YUT4"/>
<evidence type="ECO:0008006" key="3">
    <source>
        <dbReference type="Google" id="ProtNLM"/>
    </source>
</evidence>
<accession>A0A328YUT4</accession>
<protein>
    <recommendedName>
        <fullName evidence="3">TIR domain-containing protein</fullName>
    </recommendedName>
</protein>
<proteinExistence type="predicted"/>
<dbReference type="EMBL" id="QLSZ01000003">
    <property type="protein sequence ID" value="RAR73816.1"/>
    <property type="molecule type" value="Genomic_DNA"/>
</dbReference>
<keyword evidence="2" id="KW-1185">Reference proteome</keyword>
<organism evidence="1 2">
    <name type="scientific">Flavobacterium aciduliphilum</name>
    <dbReference type="NCBI Taxonomy" id="1101402"/>
    <lineage>
        <taxon>Bacteria</taxon>
        <taxon>Pseudomonadati</taxon>
        <taxon>Bacteroidota</taxon>
        <taxon>Flavobacteriia</taxon>
        <taxon>Flavobacteriales</taxon>
        <taxon>Flavobacteriaceae</taxon>
        <taxon>Flavobacterium</taxon>
    </lineage>
</organism>
<comment type="caution">
    <text evidence="1">The sequence shown here is derived from an EMBL/GenBank/DDBJ whole genome shotgun (WGS) entry which is preliminary data.</text>
</comment>
<evidence type="ECO:0000313" key="2">
    <source>
        <dbReference type="Proteomes" id="UP000248840"/>
    </source>
</evidence>